<organism evidence="3 4">
    <name type="scientific">Pinctada imbricata</name>
    <name type="common">Atlantic pearl-oyster</name>
    <name type="synonym">Pinctada martensii</name>
    <dbReference type="NCBI Taxonomy" id="66713"/>
    <lineage>
        <taxon>Eukaryota</taxon>
        <taxon>Metazoa</taxon>
        <taxon>Spiralia</taxon>
        <taxon>Lophotrochozoa</taxon>
        <taxon>Mollusca</taxon>
        <taxon>Bivalvia</taxon>
        <taxon>Autobranchia</taxon>
        <taxon>Pteriomorphia</taxon>
        <taxon>Pterioida</taxon>
        <taxon>Pterioidea</taxon>
        <taxon>Pteriidae</taxon>
        <taxon>Pinctada</taxon>
    </lineage>
</organism>
<feature type="region of interest" description="Disordered" evidence="1">
    <location>
        <begin position="342"/>
        <end position="398"/>
    </location>
</feature>
<evidence type="ECO:0000313" key="3">
    <source>
        <dbReference type="EMBL" id="KAK3088097.1"/>
    </source>
</evidence>
<gene>
    <name evidence="3" type="ORF">FSP39_014633</name>
</gene>
<name>A0AA88XSZ0_PINIB</name>
<feature type="compositionally biased region" description="Polar residues" evidence="1">
    <location>
        <begin position="317"/>
        <end position="330"/>
    </location>
</feature>
<reference evidence="3" key="1">
    <citation type="submission" date="2019-08" db="EMBL/GenBank/DDBJ databases">
        <title>The improved chromosome-level genome for the pearl oyster Pinctada fucata martensii using PacBio sequencing and Hi-C.</title>
        <authorList>
            <person name="Zheng Z."/>
        </authorList>
    </citation>
    <scope>NUCLEOTIDE SEQUENCE</scope>
    <source>
        <strain evidence="3">ZZ-2019</strain>
        <tissue evidence="3">Adductor muscle</tissue>
    </source>
</reference>
<feature type="compositionally biased region" description="Polar residues" evidence="1">
    <location>
        <begin position="362"/>
        <end position="398"/>
    </location>
</feature>
<sequence length="398" mass="44666">MGQVHSCLTISPTPTKLAWMMHLRMFTTMHVNIDVPCTDNQQFTLGRDGILYIEATGNKFIESTCAISLRAEDHKFQCSKLCFSVSKVELGTCDLKLSFYDSNVWNFGSAKPSLDATCRRRLSKRDWCTTGTTATVRLENLSGFRASTVGRYDLQMVAKSMCSDDTRKDPIRGAMMEEKETELASNQTLLIIVSSVLGCLVLCTCLIVLMLVWYIRRHSTFGNTSTRSRRHSDTMLSNIPDTDYHPVQVEDANHHDDNYLSEEEQQLMKENGVVLQNIDRVWREPTAPPTDEIPLQENRPPSYCTAPPEYTREDSNHSVTNINMPQDRSNVTDDNIIEEAHNVTNDITTEQDIGNHGKSDNKATSPQENSGNPSVTQSPERAGNSEQSSGSNIYPNIV</sequence>
<accession>A0AA88XSZ0</accession>
<proteinExistence type="predicted"/>
<feature type="transmembrane region" description="Helical" evidence="2">
    <location>
        <begin position="189"/>
        <end position="215"/>
    </location>
</feature>
<dbReference type="EMBL" id="VSWD01000011">
    <property type="protein sequence ID" value="KAK3088097.1"/>
    <property type="molecule type" value="Genomic_DNA"/>
</dbReference>
<keyword evidence="2" id="KW-0812">Transmembrane</keyword>
<feature type="compositionally biased region" description="Polar residues" evidence="1">
    <location>
        <begin position="342"/>
        <end position="352"/>
    </location>
</feature>
<evidence type="ECO:0000313" key="4">
    <source>
        <dbReference type="Proteomes" id="UP001186944"/>
    </source>
</evidence>
<dbReference type="AlphaFoldDB" id="A0AA88XSZ0"/>
<protein>
    <submittedName>
        <fullName evidence="3">Uncharacterized protein</fullName>
    </submittedName>
</protein>
<comment type="caution">
    <text evidence="3">The sequence shown here is derived from an EMBL/GenBank/DDBJ whole genome shotgun (WGS) entry which is preliminary data.</text>
</comment>
<keyword evidence="2" id="KW-1133">Transmembrane helix</keyword>
<keyword evidence="2" id="KW-0472">Membrane</keyword>
<keyword evidence="4" id="KW-1185">Reference proteome</keyword>
<evidence type="ECO:0000256" key="1">
    <source>
        <dbReference type="SAM" id="MobiDB-lite"/>
    </source>
</evidence>
<feature type="region of interest" description="Disordered" evidence="1">
    <location>
        <begin position="284"/>
        <end position="330"/>
    </location>
</feature>
<dbReference type="Proteomes" id="UP001186944">
    <property type="component" value="Unassembled WGS sequence"/>
</dbReference>
<evidence type="ECO:0000256" key="2">
    <source>
        <dbReference type="SAM" id="Phobius"/>
    </source>
</evidence>